<protein>
    <submittedName>
        <fullName evidence="1">Type II toxin-antitoxin system PemK/MazF family toxin</fullName>
    </submittedName>
</protein>
<evidence type="ECO:0000313" key="2">
    <source>
        <dbReference type="Proteomes" id="UP001065682"/>
    </source>
</evidence>
<comment type="caution">
    <text evidence="1">The sequence shown here is derived from an EMBL/GenBank/DDBJ whole genome shotgun (WGS) entry which is preliminary data.</text>
</comment>
<name>A0A9E4ZN25_9EURY</name>
<dbReference type="SUPFAM" id="SSF50118">
    <property type="entry name" value="Cell growth inhibitor/plasmid maintenance toxic component"/>
    <property type="match status" value="1"/>
</dbReference>
<sequence>MKGKIVLIPFPFTDLTSSKLRPALVLYQGKYDLILAFISSQTRPQTTEAEIHVRKGMPGFENSGLKVDSVIRLDKIATVLKDLVIAELGELDAHSRESVNKKLCALFQI</sequence>
<accession>A0A9E4ZN25</accession>
<dbReference type="RefSeq" id="WP_048104813.1">
    <property type="nucleotide sequence ID" value="NZ_VHLL01000018.1"/>
</dbReference>
<keyword evidence="2" id="KW-1185">Reference proteome</keyword>
<evidence type="ECO:0000313" key="1">
    <source>
        <dbReference type="EMBL" id="MCT8338422.1"/>
    </source>
</evidence>
<proteinExistence type="predicted"/>
<dbReference type="AlphaFoldDB" id="A0A9E4ZN25"/>
<dbReference type="Gene3D" id="2.30.30.110">
    <property type="match status" value="1"/>
</dbReference>
<dbReference type="Proteomes" id="UP001065682">
    <property type="component" value="Unassembled WGS sequence"/>
</dbReference>
<gene>
    <name evidence="1" type="ORF">FKB36_13290</name>
</gene>
<reference evidence="1" key="1">
    <citation type="submission" date="2019-06" db="EMBL/GenBank/DDBJ databases">
        <title>Methanoculleus strain from Tamsui River, Taipei, Taiwan.</title>
        <authorList>
            <person name="You Y.-T."/>
            <person name="Chen S.-C."/>
            <person name="Lai S.-J."/>
            <person name="Lee Y.-C."/>
            <person name="Lai M.-C."/>
        </authorList>
    </citation>
    <scope>NUCLEOTIDE SEQUENCE</scope>
    <source>
        <strain evidence="1">Afa-1</strain>
    </source>
</reference>
<dbReference type="EMBL" id="VHLL01000018">
    <property type="protein sequence ID" value="MCT8338422.1"/>
    <property type="molecule type" value="Genomic_DNA"/>
</dbReference>
<dbReference type="InterPro" id="IPR011067">
    <property type="entry name" value="Plasmid_toxin/cell-grow_inhib"/>
</dbReference>
<dbReference type="GO" id="GO:0003677">
    <property type="term" value="F:DNA binding"/>
    <property type="evidence" value="ECO:0007669"/>
    <property type="project" value="InterPro"/>
</dbReference>
<dbReference type="GeneID" id="24787111"/>
<organism evidence="1 2">
    <name type="scientific">Methanoculleus formosensis</name>
    <dbReference type="NCBI Taxonomy" id="2590886"/>
    <lineage>
        <taxon>Archaea</taxon>
        <taxon>Methanobacteriati</taxon>
        <taxon>Methanobacteriota</taxon>
        <taxon>Stenosarchaea group</taxon>
        <taxon>Methanomicrobia</taxon>
        <taxon>Methanomicrobiales</taxon>
        <taxon>Methanomicrobiaceae</taxon>
        <taxon>Methanoculleus</taxon>
    </lineage>
</organism>
<dbReference type="InterPro" id="IPR003477">
    <property type="entry name" value="PemK-like"/>
</dbReference>
<dbReference type="Pfam" id="PF02452">
    <property type="entry name" value="PemK_toxin"/>
    <property type="match status" value="1"/>
</dbReference>